<dbReference type="AlphaFoldDB" id="T1BCJ0"/>
<dbReference type="EMBL" id="AUZY01007206">
    <property type="protein sequence ID" value="EQD50739.1"/>
    <property type="molecule type" value="Genomic_DNA"/>
</dbReference>
<sequence length="79" mass="8743">MDETAWMDAMAQAELIRSGQATAPELVEGAIARIEALNPKLNAVIHERYDAAREDARKLAREEIDRDAQPFAGVPILLK</sequence>
<proteinExistence type="predicted"/>
<dbReference type="GO" id="GO:0012505">
    <property type="term" value="C:endomembrane system"/>
    <property type="evidence" value="ECO:0007669"/>
    <property type="project" value="TreeGrafter"/>
</dbReference>
<feature type="non-terminal residue" evidence="2">
    <location>
        <position position="79"/>
    </location>
</feature>
<dbReference type="InterPro" id="IPR036928">
    <property type="entry name" value="AS_sf"/>
</dbReference>
<dbReference type="Pfam" id="PF01425">
    <property type="entry name" value="Amidase"/>
    <property type="match status" value="1"/>
</dbReference>
<name>T1BCJ0_9ZZZZ</name>
<accession>T1BCJ0</accession>
<dbReference type="Gene3D" id="3.90.1300.10">
    <property type="entry name" value="Amidase signature (AS) domain"/>
    <property type="match status" value="1"/>
</dbReference>
<reference evidence="2" key="2">
    <citation type="journal article" date="2014" name="ISME J.">
        <title>Microbial stratification in low pH oxic and suboxic macroscopic growths along an acid mine drainage.</title>
        <authorList>
            <person name="Mendez-Garcia C."/>
            <person name="Mesa V."/>
            <person name="Sprenger R.R."/>
            <person name="Richter M."/>
            <person name="Diez M.S."/>
            <person name="Solano J."/>
            <person name="Bargiela R."/>
            <person name="Golyshina O.V."/>
            <person name="Manteca A."/>
            <person name="Ramos J.L."/>
            <person name="Gallego J.R."/>
            <person name="Llorente I."/>
            <person name="Martins Dos Santos V.A."/>
            <person name="Jensen O.N."/>
            <person name="Pelaez A.I."/>
            <person name="Sanchez J."/>
            <person name="Ferrer M."/>
        </authorList>
    </citation>
    <scope>NUCLEOTIDE SEQUENCE</scope>
</reference>
<dbReference type="SUPFAM" id="SSF75304">
    <property type="entry name" value="Amidase signature (AS) enzymes"/>
    <property type="match status" value="1"/>
</dbReference>
<reference evidence="2" key="1">
    <citation type="submission" date="2013-08" db="EMBL/GenBank/DDBJ databases">
        <authorList>
            <person name="Mendez C."/>
            <person name="Richter M."/>
            <person name="Ferrer M."/>
            <person name="Sanchez J."/>
        </authorList>
    </citation>
    <scope>NUCLEOTIDE SEQUENCE</scope>
</reference>
<feature type="domain" description="Amidase" evidence="1">
    <location>
        <begin position="25"/>
        <end position="79"/>
    </location>
</feature>
<protein>
    <submittedName>
        <fullName evidence="2">Amidase</fullName>
    </submittedName>
</protein>
<dbReference type="PANTHER" id="PTHR43372:SF4">
    <property type="entry name" value="FATTY-ACID AMIDE HYDROLASE 2"/>
    <property type="match status" value="1"/>
</dbReference>
<evidence type="ECO:0000259" key="1">
    <source>
        <dbReference type="Pfam" id="PF01425"/>
    </source>
</evidence>
<organism evidence="2">
    <name type="scientific">mine drainage metagenome</name>
    <dbReference type="NCBI Taxonomy" id="410659"/>
    <lineage>
        <taxon>unclassified sequences</taxon>
        <taxon>metagenomes</taxon>
        <taxon>ecological metagenomes</taxon>
    </lineage>
</organism>
<evidence type="ECO:0000313" key="2">
    <source>
        <dbReference type="EMBL" id="EQD50739.1"/>
    </source>
</evidence>
<comment type="caution">
    <text evidence="2">The sequence shown here is derived from an EMBL/GenBank/DDBJ whole genome shotgun (WGS) entry which is preliminary data.</text>
</comment>
<dbReference type="InterPro" id="IPR023631">
    <property type="entry name" value="Amidase_dom"/>
</dbReference>
<gene>
    <name evidence="2" type="ORF">B1B_11129</name>
</gene>
<dbReference type="PANTHER" id="PTHR43372">
    <property type="entry name" value="FATTY-ACID AMIDE HYDROLASE"/>
    <property type="match status" value="1"/>
</dbReference>
<dbReference type="InterPro" id="IPR052739">
    <property type="entry name" value="FAAH2"/>
</dbReference>